<evidence type="ECO:0000256" key="6">
    <source>
        <dbReference type="RuleBase" id="RU361187"/>
    </source>
</evidence>
<dbReference type="Proteomes" id="UP000308549">
    <property type="component" value="Unassembled WGS sequence"/>
</dbReference>
<feature type="signal peptide" evidence="7">
    <location>
        <begin position="1"/>
        <end position="22"/>
    </location>
</feature>
<dbReference type="InterPro" id="IPR006710">
    <property type="entry name" value="Glyco_hydro_43"/>
</dbReference>
<evidence type="ECO:0000256" key="7">
    <source>
        <dbReference type="SAM" id="SignalP"/>
    </source>
</evidence>
<feature type="site" description="Important for catalytic activity, responsible for pKa modulation of the active site Glu and correct orientation of both the proton donor and substrate" evidence="5">
    <location>
        <position position="167"/>
    </location>
</feature>
<comment type="similarity">
    <text evidence="1 6">Belongs to the glycosyl hydrolase 43 family.</text>
</comment>
<dbReference type="EMBL" id="NAJL01000002">
    <property type="protein sequence ID" value="TKA33582.1"/>
    <property type="molecule type" value="Genomic_DNA"/>
</dbReference>
<sequence length="368" mass="39696">MRTTFLATFTAALAAGGSLAHAQPTDSQMEKRASINPIMNGQNFPDPAMIRVADGWHAFATNAKINDKLVHVQVAYTSDFKAWTYRKGKDALPTLPSWADTKNPRVWAPDVSQLNDGSFVMYYTVAWKAHPALHCVSWATSKNVEGPYKDSTTTPWICPTAIGGAIDPAGFLDDDGSRWIVYKIDGNAVGHGGVCGNTVKPIVSTPIMLQQVRQDGHTKIGNPIQLITNGPNDGPVVEAPSLGKLDGKYVLFFSSNCFATTKYDVAYATSKNLKGPYTKYGPLYVTGNLGMVAPGGLNIAVGGEHAIWHAYVNWTEAPEQCISVHRHGKGKKHGHHANECRSNHGTGRAAYTAILSMKDNRVSASSLS</sequence>
<reference evidence="8 9" key="1">
    <citation type="submission" date="2017-03" db="EMBL/GenBank/DDBJ databases">
        <title>Genomes of endolithic fungi from Antarctica.</title>
        <authorList>
            <person name="Coleine C."/>
            <person name="Masonjones S."/>
            <person name="Stajich J.E."/>
        </authorList>
    </citation>
    <scope>NUCLEOTIDE SEQUENCE [LARGE SCALE GENOMIC DNA]</scope>
    <source>
        <strain evidence="8 9">CCFEE 6315</strain>
    </source>
</reference>
<name>A0A4U0UFB5_9PEZI</name>
<evidence type="ECO:0000256" key="2">
    <source>
        <dbReference type="ARBA" id="ARBA00022801"/>
    </source>
</evidence>
<gene>
    <name evidence="8" type="ORF">B0A50_00418</name>
</gene>
<proteinExistence type="inferred from homology"/>
<keyword evidence="3 6" id="KW-0326">Glycosidase</keyword>
<evidence type="ECO:0000313" key="8">
    <source>
        <dbReference type="EMBL" id="TKA33582.1"/>
    </source>
</evidence>
<feature type="active site" description="Proton donor" evidence="4">
    <location>
        <position position="238"/>
    </location>
</feature>
<organism evidence="8 9">
    <name type="scientific">Salinomyces thailandicus</name>
    <dbReference type="NCBI Taxonomy" id="706561"/>
    <lineage>
        <taxon>Eukaryota</taxon>
        <taxon>Fungi</taxon>
        <taxon>Dikarya</taxon>
        <taxon>Ascomycota</taxon>
        <taxon>Pezizomycotina</taxon>
        <taxon>Dothideomycetes</taxon>
        <taxon>Dothideomycetidae</taxon>
        <taxon>Mycosphaerellales</taxon>
        <taxon>Teratosphaeriaceae</taxon>
        <taxon>Salinomyces</taxon>
    </lineage>
</organism>
<comment type="caution">
    <text evidence="8">The sequence shown here is derived from an EMBL/GenBank/DDBJ whole genome shotgun (WGS) entry which is preliminary data.</text>
</comment>
<dbReference type="GO" id="GO:0005975">
    <property type="term" value="P:carbohydrate metabolic process"/>
    <property type="evidence" value="ECO:0007669"/>
    <property type="project" value="InterPro"/>
</dbReference>
<dbReference type="SUPFAM" id="SSF75005">
    <property type="entry name" value="Arabinanase/levansucrase/invertase"/>
    <property type="match status" value="1"/>
</dbReference>
<dbReference type="OrthoDB" id="3879658at2759"/>
<evidence type="ECO:0000256" key="4">
    <source>
        <dbReference type="PIRSR" id="PIRSR606710-1"/>
    </source>
</evidence>
<dbReference type="Pfam" id="PF04616">
    <property type="entry name" value="Glyco_hydro_43"/>
    <property type="match status" value="1"/>
</dbReference>
<dbReference type="GO" id="GO:0004553">
    <property type="term" value="F:hydrolase activity, hydrolyzing O-glycosyl compounds"/>
    <property type="evidence" value="ECO:0007669"/>
    <property type="project" value="InterPro"/>
</dbReference>
<evidence type="ECO:0000256" key="3">
    <source>
        <dbReference type="ARBA" id="ARBA00023295"/>
    </source>
</evidence>
<dbReference type="AlphaFoldDB" id="A0A4U0UFB5"/>
<keyword evidence="2 6" id="KW-0378">Hydrolase</keyword>
<dbReference type="InterPro" id="IPR023296">
    <property type="entry name" value="Glyco_hydro_beta-prop_sf"/>
</dbReference>
<evidence type="ECO:0008006" key="10">
    <source>
        <dbReference type="Google" id="ProtNLM"/>
    </source>
</evidence>
<dbReference type="PANTHER" id="PTHR42812:SF5">
    <property type="entry name" value="ENDO-ARABINASE"/>
    <property type="match status" value="1"/>
</dbReference>
<evidence type="ECO:0000256" key="1">
    <source>
        <dbReference type="ARBA" id="ARBA00009865"/>
    </source>
</evidence>
<keyword evidence="9" id="KW-1185">Reference proteome</keyword>
<feature type="chain" id="PRO_5020964452" description="Glycoside hydrolase family 43 protein" evidence="7">
    <location>
        <begin position="23"/>
        <end position="368"/>
    </location>
</feature>
<evidence type="ECO:0000256" key="5">
    <source>
        <dbReference type="PIRSR" id="PIRSR606710-2"/>
    </source>
</evidence>
<accession>A0A4U0UFB5</accession>
<feature type="active site" description="Proton acceptor" evidence="4">
    <location>
        <position position="46"/>
    </location>
</feature>
<dbReference type="InterPro" id="IPR051795">
    <property type="entry name" value="Glycosyl_Hydrlase_43"/>
</dbReference>
<dbReference type="PANTHER" id="PTHR42812">
    <property type="entry name" value="BETA-XYLOSIDASE"/>
    <property type="match status" value="1"/>
</dbReference>
<evidence type="ECO:0000313" key="9">
    <source>
        <dbReference type="Proteomes" id="UP000308549"/>
    </source>
</evidence>
<dbReference type="Gene3D" id="2.115.10.20">
    <property type="entry name" value="Glycosyl hydrolase domain, family 43"/>
    <property type="match status" value="1"/>
</dbReference>
<dbReference type="CDD" id="cd08999">
    <property type="entry name" value="GH43_ABN-like"/>
    <property type="match status" value="1"/>
</dbReference>
<protein>
    <recommendedName>
        <fullName evidence="10">Glycoside hydrolase family 43 protein</fullName>
    </recommendedName>
</protein>
<keyword evidence="7" id="KW-0732">Signal</keyword>